<evidence type="ECO:0000313" key="2">
    <source>
        <dbReference type="EMBL" id="KPI35281.1"/>
    </source>
</evidence>
<reference evidence="2 3" key="1">
    <citation type="submission" date="2015-06" db="EMBL/GenBank/DDBJ databases">
        <title>Draft genome of the ant-associated black yeast Phialophora attae CBS 131958.</title>
        <authorList>
            <person name="Moreno L.F."/>
            <person name="Stielow B.J."/>
            <person name="de Hoog S."/>
            <person name="Vicente V.A."/>
            <person name="Weiss V.A."/>
            <person name="de Vries M."/>
            <person name="Cruz L.M."/>
            <person name="Souza E.M."/>
        </authorList>
    </citation>
    <scope>NUCLEOTIDE SEQUENCE [LARGE SCALE GENOMIC DNA]</scope>
    <source>
        <strain evidence="2 3">CBS 131958</strain>
    </source>
</reference>
<evidence type="ECO:0000256" key="1">
    <source>
        <dbReference type="SAM" id="MobiDB-lite"/>
    </source>
</evidence>
<dbReference type="VEuPathDB" id="FungiDB:AB675_3792"/>
<dbReference type="PANTHER" id="PTHR15192:SF8">
    <property type="entry name" value="FAD_NAD(P)-BINDING DOMAIN-CONTAINING PROTEIN"/>
    <property type="match status" value="1"/>
</dbReference>
<comment type="caution">
    <text evidence="2">The sequence shown here is derived from an EMBL/GenBank/DDBJ whole genome shotgun (WGS) entry which is preliminary data.</text>
</comment>
<dbReference type="PANTHER" id="PTHR15192">
    <property type="entry name" value="PROTEIN CBG05349"/>
    <property type="match status" value="1"/>
</dbReference>
<dbReference type="Proteomes" id="UP000038010">
    <property type="component" value="Unassembled WGS sequence"/>
</dbReference>
<dbReference type="EMBL" id="LFJN01000042">
    <property type="protein sequence ID" value="KPI35281.1"/>
    <property type="molecule type" value="Genomic_DNA"/>
</dbReference>
<dbReference type="RefSeq" id="XP_017995244.1">
    <property type="nucleotide sequence ID" value="XM_018143874.1"/>
</dbReference>
<dbReference type="InterPro" id="IPR036188">
    <property type="entry name" value="FAD/NAD-bd_sf"/>
</dbReference>
<dbReference type="SUPFAM" id="SSF51905">
    <property type="entry name" value="FAD/NAD(P)-binding domain"/>
    <property type="match status" value="1"/>
</dbReference>
<dbReference type="STRING" id="1664694.A0A0N0NI04"/>
<dbReference type="Gene3D" id="3.50.50.60">
    <property type="entry name" value="FAD/NAD(P)-binding domain"/>
    <property type="match status" value="1"/>
</dbReference>
<organism evidence="2 3">
    <name type="scientific">Cyphellophora attinorum</name>
    <dbReference type="NCBI Taxonomy" id="1664694"/>
    <lineage>
        <taxon>Eukaryota</taxon>
        <taxon>Fungi</taxon>
        <taxon>Dikarya</taxon>
        <taxon>Ascomycota</taxon>
        <taxon>Pezizomycotina</taxon>
        <taxon>Eurotiomycetes</taxon>
        <taxon>Chaetothyriomycetidae</taxon>
        <taxon>Chaetothyriales</taxon>
        <taxon>Cyphellophoraceae</taxon>
        <taxon>Cyphellophora</taxon>
    </lineage>
</organism>
<evidence type="ECO:0000313" key="3">
    <source>
        <dbReference type="Proteomes" id="UP000038010"/>
    </source>
</evidence>
<feature type="region of interest" description="Disordered" evidence="1">
    <location>
        <begin position="484"/>
        <end position="512"/>
    </location>
</feature>
<protein>
    <recommendedName>
        <fullName evidence="4">Oxidative stress-induced growth inhibitor 1</fullName>
    </recommendedName>
</protein>
<proteinExistence type="predicted"/>
<name>A0A0N0NI04_9EURO</name>
<dbReference type="OrthoDB" id="412005at2759"/>
<sequence length="531" mass="58556">MASPRTLPREVDTLIVGNGPSALILSYILHGHIPVYDVENPHPDSILHEKLRHTSNLVDLDVDHFTEHFLASRYSYSTQALPVNVLLDALIRPYGESEGTASCVKWEYDPSRAVSHAIVGDTHDAGGQWVDNPVQASWDIGTLSYAGMLSLPGYTFAEHYENHHGEPLPFYMRPTRREVAGYFAAYPSQAGISDSVYNDVRLSDISRTEDGFFVQSHGLKCRHLVLATGIFSELIPPRPLLQPLKVLPPLPPTPTKLPLLVIGSGFSAADIIISSSPAQKLMHIFKWDPAHRPSPLRACHADSYPEYAGVYKRMKLAALSPKASRDRRPKPHRTRSTTFDLNRNWDQTYEGLPNTEIIAVDVSDCGSEATLKLRNSAGEVHERHISAMAYVVGRRGSLDYLSRDLKSELVPELSQSGDLSLITGQTLREKANEDMEVAPDVFIIGSLTGDSLIRFSYGSCAHTAGKIMSRSNAVESHGNLNGTAILANGNKPSPKKSVRDSPRVPAMNGFDGHTTYARRLSEQDLEHISTR</sequence>
<dbReference type="InterPro" id="IPR029731">
    <property type="entry name" value="OSGIN1/2"/>
</dbReference>
<dbReference type="AlphaFoldDB" id="A0A0N0NI04"/>
<accession>A0A0N0NI04</accession>
<evidence type="ECO:0008006" key="4">
    <source>
        <dbReference type="Google" id="ProtNLM"/>
    </source>
</evidence>
<gene>
    <name evidence="2" type="ORF">AB675_3792</name>
</gene>
<keyword evidence="3" id="KW-1185">Reference proteome</keyword>
<dbReference type="GeneID" id="28735754"/>